<dbReference type="AlphaFoldDB" id="A0A1S9REW3"/>
<name>A0A1S9REW3_PENBI</name>
<gene>
    <name evidence="1" type="ORF">PEBR_32413</name>
</gene>
<dbReference type="Proteomes" id="UP000190744">
    <property type="component" value="Unassembled WGS sequence"/>
</dbReference>
<protein>
    <recommendedName>
        <fullName evidence="3">Restriction endonuclease</fullName>
    </recommendedName>
</protein>
<reference evidence="2" key="1">
    <citation type="submission" date="2015-09" db="EMBL/GenBank/DDBJ databases">
        <authorList>
            <person name="Fill T.P."/>
            <person name="Baretta J.F."/>
            <person name="de Almeida L.G."/>
            <person name="Rocha M."/>
            <person name="de Souza D.H."/>
            <person name="Malavazi I."/>
            <person name="Cerdeira L.T."/>
            <person name="Hong H."/>
            <person name="Samborskyy M."/>
            <person name="de Vasconcelos A.T."/>
            <person name="Leadlay P."/>
            <person name="Rodrigues-Filho E."/>
        </authorList>
    </citation>
    <scope>NUCLEOTIDE SEQUENCE [LARGE SCALE GENOMIC DNA]</scope>
    <source>
        <strain evidence="2">LaBioMMi 136</strain>
    </source>
</reference>
<sequence length="275" mass="31622">MSAIPLNPSSDSSRTRVSANQFKIQPQFEDAIRETLLQVQGFHELIITDLPLGWEEFLWEFEENLPYTRKSYDPKIRTLRLKLMPNQIHDCVLEWLINSMAEAGISQFLTSAENKEIRLKCGTTVNFTSGPYRGLRKQPDALFRTPSQLLPRVTVEVGWSESYNDLLDDMNKLLIGGNGDIKIVIIVKWTKHTNQTVSGILELYRLDPQGMPRRYQSEIIFPMPAGDPLQPLNIKRRDLYLVPPGRNPHEAFPFNIRLLRYIARDNLAIEGYTPA</sequence>
<organism evidence="1 2">
    <name type="scientific">Penicillium brasilianum</name>
    <dbReference type="NCBI Taxonomy" id="104259"/>
    <lineage>
        <taxon>Eukaryota</taxon>
        <taxon>Fungi</taxon>
        <taxon>Dikarya</taxon>
        <taxon>Ascomycota</taxon>
        <taxon>Pezizomycotina</taxon>
        <taxon>Eurotiomycetes</taxon>
        <taxon>Eurotiomycetidae</taxon>
        <taxon>Eurotiales</taxon>
        <taxon>Aspergillaceae</taxon>
        <taxon>Penicillium</taxon>
    </lineage>
</organism>
<evidence type="ECO:0008006" key="3">
    <source>
        <dbReference type="Google" id="ProtNLM"/>
    </source>
</evidence>
<accession>A0A1S9REW3</accession>
<dbReference type="EMBL" id="LJBN01000187">
    <property type="protein sequence ID" value="OOQ84017.1"/>
    <property type="molecule type" value="Genomic_DNA"/>
</dbReference>
<evidence type="ECO:0000313" key="1">
    <source>
        <dbReference type="EMBL" id="OOQ84017.1"/>
    </source>
</evidence>
<comment type="caution">
    <text evidence="1">The sequence shown here is derived from an EMBL/GenBank/DDBJ whole genome shotgun (WGS) entry which is preliminary data.</text>
</comment>
<proteinExistence type="predicted"/>
<evidence type="ECO:0000313" key="2">
    <source>
        <dbReference type="Proteomes" id="UP000190744"/>
    </source>
</evidence>